<evidence type="ECO:0000313" key="1">
    <source>
        <dbReference type="EMBL" id="EHS64254.1"/>
    </source>
</evidence>
<evidence type="ECO:0000313" key="2">
    <source>
        <dbReference type="Proteomes" id="UP000008783"/>
    </source>
</evidence>
<dbReference type="GeneID" id="13541353"/>
<dbReference type="Proteomes" id="UP000008783">
    <property type="component" value="Unassembled WGS sequence"/>
</dbReference>
<dbReference type="OrthoDB" id="10490107at2759"/>
<dbReference type="HOGENOM" id="CLU_2590913_0_0_1"/>
<protein>
    <submittedName>
        <fullName evidence="1">Uncharacterized protein</fullName>
    </submittedName>
</protein>
<dbReference type="KEGG" id="pgr:PGTG_22170"/>
<sequence length="80" mass="9112">MYVACVPVAPRYAICSSRLVRKRLLSEFSSEATKLPSYQQASSSRPYAVRCFLVLLVGFHWTDTEKLFRSRTKGPGKHQC</sequence>
<dbReference type="EMBL" id="DS178318">
    <property type="protein sequence ID" value="EHS64254.1"/>
    <property type="molecule type" value="Genomic_DNA"/>
</dbReference>
<dbReference type="VEuPathDB" id="FungiDB:PGTG_22170"/>
<organism evidence="1 2">
    <name type="scientific">Puccinia graminis f. sp. tritici (strain CRL 75-36-700-3 / race SCCL)</name>
    <name type="common">Black stem rust fungus</name>
    <dbReference type="NCBI Taxonomy" id="418459"/>
    <lineage>
        <taxon>Eukaryota</taxon>
        <taxon>Fungi</taxon>
        <taxon>Dikarya</taxon>
        <taxon>Basidiomycota</taxon>
        <taxon>Pucciniomycotina</taxon>
        <taxon>Pucciniomycetes</taxon>
        <taxon>Pucciniales</taxon>
        <taxon>Pucciniaceae</taxon>
        <taxon>Puccinia</taxon>
    </lineage>
</organism>
<dbReference type="AlphaFoldDB" id="H6QTN9"/>
<dbReference type="InParanoid" id="H6QTN9"/>
<dbReference type="RefSeq" id="XP_003889133.1">
    <property type="nucleotide sequence ID" value="XM_003889084.1"/>
</dbReference>
<keyword evidence="2" id="KW-1185">Reference proteome</keyword>
<name>H6QTN9_PUCGT</name>
<reference evidence="2" key="1">
    <citation type="journal article" date="2011" name="Proc. Natl. Acad. Sci. U.S.A.">
        <title>Obligate biotrophy features unraveled by the genomic analysis of rust fungi.</title>
        <authorList>
            <person name="Duplessis S."/>
            <person name="Cuomo C.A."/>
            <person name="Lin Y.-C."/>
            <person name="Aerts A."/>
            <person name="Tisserant E."/>
            <person name="Veneault-Fourrey C."/>
            <person name="Joly D.L."/>
            <person name="Hacquard S."/>
            <person name="Amselem J."/>
            <person name="Cantarel B.L."/>
            <person name="Chiu R."/>
            <person name="Coutinho P.M."/>
            <person name="Feau N."/>
            <person name="Field M."/>
            <person name="Frey P."/>
            <person name="Gelhaye E."/>
            <person name="Goldberg J."/>
            <person name="Grabherr M.G."/>
            <person name="Kodira C.D."/>
            <person name="Kohler A."/>
            <person name="Kuees U."/>
            <person name="Lindquist E.A."/>
            <person name="Lucas S.M."/>
            <person name="Mago R."/>
            <person name="Mauceli E."/>
            <person name="Morin E."/>
            <person name="Murat C."/>
            <person name="Pangilinan J.L."/>
            <person name="Park R."/>
            <person name="Pearson M."/>
            <person name="Quesneville H."/>
            <person name="Rouhier N."/>
            <person name="Sakthikumar S."/>
            <person name="Salamov A.A."/>
            <person name="Schmutz J."/>
            <person name="Selles B."/>
            <person name="Shapiro H."/>
            <person name="Tanguay P."/>
            <person name="Tuskan G.A."/>
            <person name="Henrissat B."/>
            <person name="Van de Peer Y."/>
            <person name="Rouze P."/>
            <person name="Ellis J.G."/>
            <person name="Dodds P.N."/>
            <person name="Schein J.E."/>
            <person name="Zhong S."/>
            <person name="Hamelin R.C."/>
            <person name="Grigoriev I.V."/>
            <person name="Szabo L.J."/>
            <person name="Martin F."/>
        </authorList>
    </citation>
    <scope>NUCLEOTIDE SEQUENCE [LARGE SCALE GENOMIC DNA]</scope>
    <source>
        <strain evidence="2">CRL 75-36-700-3 / race SCCL</strain>
    </source>
</reference>
<accession>H6QTN9</accession>
<proteinExistence type="predicted"/>
<gene>
    <name evidence="1" type="ORF">PGTG_22170</name>
</gene>